<dbReference type="RefSeq" id="XP_024366492.1">
    <property type="nucleotide sequence ID" value="XM_024510724.2"/>
</dbReference>
<dbReference type="EnsemblPlants" id="Pp3c26_5160V3.1">
    <property type="protein sequence ID" value="Pp3c26_5160V3.1"/>
    <property type="gene ID" value="Pp3c26_5160"/>
</dbReference>
<dbReference type="InterPro" id="IPR013783">
    <property type="entry name" value="Ig-like_fold"/>
</dbReference>
<dbReference type="InterPro" id="IPR039877">
    <property type="entry name" value="TMEM131-like"/>
</dbReference>
<dbReference type="Proteomes" id="UP000006727">
    <property type="component" value="Chromosome 26"/>
</dbReference>
<evidence type="ECO:0000313" key="6">
    <source>
        <dbReference type="EnsemblPlants" id="Pp3c26_5160V3.1"/>
    </source>
</evidence>
<keyword evidence="2" id="KW-0812">Transmembrane</keyword>
<dbReference type="OrthoDB" id="168404at2759"/>
<feature type="transmembrane region" description="Helical" evidence="2">
    <location>
        <begin position="664"/>
        <end position="685"/>
    </location>
</feature>
<dbReference type="InterPro" id="IPR022113">
    <property type="entry name" value="TMEM131L_N"/>
</dbReference>
<protein>
    <submittedName>
        <fullName evidence="5 6">Uncharacterized protein</fullName>
    </submittedName>
</protein>
<organism evidence="5">
    <name type="scientific">Physcomitrium patens</name>
    <name type="common">Spreading-leaved earth moss</name>
    <name type="synonym">Physcomitrella patens</name>
    <dbReference type="NCBI Taxonomy" id="3218"/>
    <lineage>
        <taxon>Eukaryota</taxon>
        <taxon>Viridiplantae</taxon>
        <taxon>Streptophyta</taxon>
        <taxon>Embryophyta</taxon>
        <taxon>Bryophyta</taxon>
        <taxon>Bryophytina</taxon>
        <taxon>Bryopsida</taxon>
        <taxon>Funariidae</taxon>
        <taxon>Funariales</taxon>
        <taxon>Funariaceae</taxon>
        <taxon>Physcomitrium</taxon>
    </lineage>
</organism>
<keyword evidence="2" id="KW-1133">Transmembrane helix</keyword>
<dbReference type="PaxDb" id="3218-PP1S159_113V6.1"/>
<reference evidence="6" key="3">
    <citation type="submission" date="2020-12" db="UniProtKB">
        <authorList>
            <consortium name="EnsemblPlants"/>
        </authorList>
    </citation>
    <scope>IDENTIFICATION</scope>
</reference>
<dbReference type="EMBL" id="ABEU02000026">
    <property type="protein sequence ID" value="PNR26772.1"/>
    <property type="molecule type" value="Genomic_DNA"/>
</dbReference>
<dbReference type="PANTHER" id="PTHR22050:SF0">
    <property type="entry name" value="TRANSMEMBRANE PROTEIN 131 HOMOLOG"/>
    <property type="match status" value="1"/>
</dbReference>
<feature type="compositionally biased region" description="Low complexity" evidence="1">
    <location>
        <begin position="912"/>
        <end position="925"/>
    </location>
</feature>
<reference evidence="5 7" key="2">
    <citation type="journal article" date="2018" name="Plant J.">
        <title>The Physcomitrella patens chromosome-scale assembly reveals moss genome structure and evolution.</title>
        <authorList>
            <person name="Lang D."/>
            <person name="Ullrich K.K."/>
            <person name="Murat F."/>
            <person name="Fuchs J."/>
            <person name="Jenkins J."/>
            <person name="Haas F.B."/>
            <person name="Piednoel M."/>
            <person name="Gundlach H."/>
            <person name="Van Bel M."/>
            <person name="Meyberg R."/>
            <person name="Vives C."/>
            <person name="Morata J."/>
            <person name="Symeonidi A."/>
            <person name="Hiss M."/>
            <person name="Muchero W."/>
            <person name="Kamisugi Y."/>
            <person name="Saleh O."/>
            <person name="Blanc G."/>
            <person name="Decker E.L."/>
            <person name="van Gessel N."/>
            <person name="Grimwood J."/>
            <person name="Hayes R.D."/>
            <person name="Graham S.W."/>
            <person name="Gunter L.E."/>
            <person name="McDaniel S.F."/>
            <person name="Hoernstein S.N.W."/>
            <person name="Larsson A."/>
            <person name="Li F.W."/>
            <person name="Perroud P.F."/>
            <person name="Phillips J."/>
            <person name="Ranjan P."/>
            <person name="Rokshar D.S."/>
            <person name="Rothfels C.J."/>
            <person name="Schneider L."/>
            <person name="Shu S."/>
            <person name="Stevenson D.W."/>
            <person name="Thummler F."/>
            <person name="Tillich M."/>
            <person name="Villarreal Aguilar J.C."/>
            <person name="Widiez T."/>
            <person name="Wong G.K."/>
            <person name="Wymore A."/>
            <person name="Zhang Y."/>
            <person name="Zimmer A.D."/>
            <person name="Quatrano R.S."/>
            <person name="Mayer K.F.X."/>
            <person name="Goodstein D."/>
            <person name="Casacuberta J.M."/>
            <person name="Vandepoele K."/>
            <person name="Reski R."/>
            <person name="Cuming A.C."/>
            <person name="Tuskan G.A."/>
            <person name="Maumus F."/>
            <person name="Salse J."/>
            <person name="Schmutz J."/>
            <person name="Rensing S.A."/>
        </authorList>
    </citation>
    <scope>NUCLEOTIDE SEQUENCE [LARGE SCALE GENOMIC DNA]</scope>
    <source>
        <strain evidence="6 7">cv. Gransden 2004</strain>
    </source>
</reference>
<feature type="transmembrane region" description="Helical" evidence="2">
    <location>
        <begin position="98"/>
        <end position="118"/>
    </location>
</feature>
<evidence type="ECO:0000313" key="5">
    <source>
        <dbReference type="EMBL" id="PNR26772.1"/>
    </source>
</evidence>
<feature type="compositionally biased region" description="Low complexity" evidence="1">
    <location>
        <begin position="821"/>
        <end position="830"/>
    </location>
</feature>
<dbReference type="EnsemblPlants" id="Pp3c26_5160V3.4">
    <property type="protein sequence ID" value="Pp3c26_5160V3.4"/>
    <property type="gene ID" value="Pp3c26_5160"/>
</dbReference>
<sequence>MAVLVSFLLMKAVPTLLSCFAFTSFSPLFFVGSVSFSLLFVSLSVLISVVSLCRNPHDEVSSAEEDDANYNKSCSRMSSKQRNRSWWCFGEAPRGFQLTMLFLTWALLFLLLCLAPAANAESKVQLNIEQLGSFGVESETATPSVGVISEVVWKDLNQVNTAYQSSTSGASLKRQGGGGSEQKLNIKVEEQTRQQSSFHASVGLGQLGQDLQHPSDDKVELQLCGALVQTGQQVTCHPPGSPEAENRLSDIRDCSMFSSKVASASLHYGDIAVTPQLVWMPQPLYQRQVASLTIINSCNSSKLSLVAVKSDNRQFFVCAFSEKFVAPGGSLTFPVCYLPQYLGAATGRVTIETRSDPIVVQLQGEGIASPFQMHVRVHEKSHYVLSLFNPFNESIFVEEVLVSSEENQWHTTGLFVGNTDVDRVSGVPLDEIVIEAKEPSRGDEINYKPGVLMRAGATWEIPAQESRDIVEFIVDLKRGEVFRGAFQIRATGAPFGSEGGVLVYPFSSRVSKPSSVVSVPDTVDFGMLVGDQARSQPLVLENSGGQLIQVKEIYEVAKDSRITIEYKKGCVLLPGSETEVANITYRGYNQPHVSNACSSSQKIMVRTNSTIGHLMEIPYRVVVLPCLDPPALAFVPKSTMRALGDLRGSYTGQGISDLIMDYRLFLGLLFCGLMVGALVFFQAVVRETVLPTSSGDLSKGGSHRRSSSGGSPFIKRRDKLLKMWGWGALATVTEGLWAAFGSAIWRKECSASSSNYTLPRSVTPVPAPTQTGIQATKAIGGAATSASGSVPTAGRKYSSDRKNSGAAKPDQTRSGKGNAESSNSSSPLSSKDPHHHPQSIKQPKTSKFLRPGNSSAKHTICMDDLEEDTESIVKEVVAVEAIASVNAVARAQSACPTRQPPVKESPKDEVTLKPQPVLLPEQPLQTNEREKRRQRKKQVKHDVAANFSTYGGASPGSPASPVTPSRLAWSAGPPSPFDRKPTKSTSSLSDQSTAPLSPKSSGSVEHADAVPLPKIKVKVLNSLKTTNPAPVGSGTESPRRSVSSTPSHQQPRQQGRVADSRKQPVVEKSSGVGGKKGTSGECAAVARQPRKTSTSGSDKALEVTDGGHSHRGSRYPQRRGNAFAVSEVGPAALTSSASFPPRSSRPGIWTNNSAFEFGVGVRIDSLGVVPPPAIPPTLRAPGARITKQVSNAESTSSSGTSVDAGWSSLGFTSSPELPDGRLDQDLRPGSPWHSSNALSGQSSGELVYDIWGNHFGNLSQCSSHNDSSFLGAGFNKQKANPFSGFHRLLVPDHHAEILLPGSLTGGLACDMSPTTRAPFAPFSGFFSEGSTLGPEDHSRPVSPASELPDQLFSDSPIAGFTEVVPSTMAVPVAKPRVRVPYSPPMGCVAASFSSPPSTPTVVSQAAVSKASSCSFWAHDSSQLLESTLSPTISLT</sequence>
<feature type="region of interest" description="Disordered" evidence="1">
    <location>
        <begin position="1179"/>
        <end position="1240"/>
    </location>
</feature>
<dbReference type="Pfam" id="PF24474">
    <property type="entry name" value="DUF7579"/>
    <property type="match status" value="1"/>
</dbReference>
<feature type="region of interest" description="Disordered" evidence="1">
    <location>
        <begin position="780"/>
        <end position="855"/>
    </location>
</feature>
<feature type="compositionally biased region" description="Polar residues" evidence="1">
    <location>
        <begin position="1022"/>
        <end position="1053"/>
    </location>
</feature>
<dbReference type="Gramene" id="Pp3c26_5160V3.1">
    <property type="protein sequence ID" value="Pp3c26_5160V3.1"/>
    <property type="gene ID" value="Pp3c26_5160"/>
</dbReference>
<feature type="region of interest" description="Disordered" evidence="1">
    <location>
        <begin position="891"/>
        <end position="1117"/>
    </location>
</feature>
<reference evidence="5 7" key="1">
    <citation type="journal article" date="2008" name="Science">
        <title>The Physcomitrella genome reveals evolutionary insights into the conquest of land by plants.</title>
        <authorList>
            <person name="Rensing S."/>
            <person name="Lang D."/>
            <person name="Zimmer A."/>
            <person name="Terry A."/>
            <person name="Salamov A."/>
            <person name="Shapiro H."/>
            <person name="Nishiyama T."/>
            <person name="Perroud P.-F."/>
            <person name="Lindquist E."/>
            <person name="Kamisugi Y."/>
            <person name="Tanahashi T."/>
            <person name="Sakakibara K."/>
            <person name="Fujita T."/>
            <person name="Oishi K."/>
            <person name="Shin-I T."/>
            <person name="Kuroki Y."/>
            <person name="Toyoda A."/>
            <person name="Suzuki Y."/>
            <person name="Hashimoto A."/>
            <person name="Yamaguchi K."/>
            <person name="Sugano A."/>
            <person name="Kohara Y."/>
            <person name="Fujiyama A."/>
            <person name="Anterola A."/>
            <person name="Aoki S."/>
            <person name="Ashton N."/>
            <person name="Barbazuk W.B."/>
            <person name="Barker E."/>
            <person name="Bennetzen J."/>
            <person name="Bezanilla M."/>
            <person name="Blankenship R."/>
            <person name="Cho S.H."/>
            <person name="Dutcher S."/>
            <person name="Estelle M."/>
            <person name="Fawcett J.A."/>
            <person name="Gundlach H."/>
            <person name="Hanada K."/>
            <person name="Heyl A."/>
            <person name="Hicks K.A."/>
            <person name="Hugh J."/>
            <person name="Lohr M."/>
            <person name="Mayer K."/>
            <person name="Melkozernov A."/>
            <person name="Murata T."/>
            <person name="Nelson D."/>
            <person name="Pils B."/>
            <person name="Prigge M."/>
            <person name="Reiss B."/>
            <person name="Renner T."/>
            <person name="Rombauts S."/>
            <person name="Rushton P."/>
            <person name="Sanderfoot A."/>
            <person name="Schween G."/>
            <person name="Shiu S.-H."/>
            <person name="Stueber K."/>
            <person name="Theodoulou F.L."/>
            <person name="Tu H."/>
            <person name="Van de Peer Y."/>
            <person name="Verrier P.J."/>
            <person name="Waters E."/>
            <person name="Wood A."/>
            <person name="Yang L."/>
            <person name="Cove D."/>
            <person name="Cuming A."/>
            <person name="Hasebe M."/>
            <person name="Lucas S."/>
            <person name="Mishler D.B."/>
            <person name="Reski R."/>
            <person name="Grigoriev I."/>
            <person name="Quatrano R.S."/>
            <person name="Boore J.L."/>
        </authorList>
    </citation>
    <scope>NUCLEOTIDE SEQUENCE [LARGE SCALE GENOMIC DNA]</scope>
    <source>
        <strain evidence="6 7">cv. Gransden 2004</strain>
    </source>
</reference>
<name>A0A2K1IBW8_PHYPA</name>
<evidence type="ECO:0000313" key="7">
    <source>
        <dbReference type="Proteomes" id="UP000006727"/>
    </source>
</evidence>
<dbReference type="PANTHER" id="PTHR22050">
    <property type="entry name" value="RW1 PROTEIN HOMOLOG"/>
    <property type="match status" value="1"/>
</dbReference>
<evidence type="ECO:0000256" key="1">
    <source>
        <dbReference type="SAM" id="MobiDB-lite"/>
    </source>
</evidence>
<keyword evidence="7" id="KW-1185">Reference proteome</keyword>
<dbReference type="GO" id="GO:0016020">
    <property type="term" value="C:membrane"/>
    <property type="evidence" value="ECO:0000318"/>
    <property type="project" value="GO_Central"/>
</dbReference>
<dbReference type="Gramene" id="Pp3c26_5160V3.4">
    <property type="protein sequence ID" value="Pp3c26_5160V3.4"/>
    <property type="gene ID" value="Pp3c26_5160"/>
</dbReference>
<evidence type="ECO:0000259" key="3">
    <source>
        <dbReference type="Pfam" id="PF12371"/>
    </source>
</evidence>
<feature type="transmembrane region" description="Helical" evidence="2">
    <location>
        <begin position="29"/>
        <end position="53"/>
    </location>
</feature>
<feature type="domain" description="Transmembrane protein 131-like N-terminal" evidence="3">
    <location>
        <begin position="275"/>
        <end position="353"/>
    </location>
</feature>
<gene>
    <name evidence="6" type="primary">LOC112277896</name>
    <name evidence="5" type="ORF">PHYPA_030253</name>
</gene>
<evidence type="ECO:0000256" key="2">
    <source>
        <dbReference type="SAM" id="Phobius"/>
    </source>
</evidence>
<dbReference type="InterPro" id="IPR056001">
    <property type="entry name" value="DUF7579"/>
</dbReference>
<dbReference type="Gene3D" id="2.60.40.10">
    <property type="entry name" value="Immunoglobulins"/>
    <property type="match status" value="1"/>
</dbReference>
<proteinExistence type="predicted"/>
<dbReference type="RefSeq" id="XP_024366489.1">
    <property type="nucleotide sequence ID" value="XM_024510721.2"/>
</dbReference>
<feature type="compositionally biased region" description="Polar residues" evidence="1">
    <location>
        <begin position="983"/>
        <end position="1003"/>
    </location>
</feature>
<dbReference type="Pfam" id="PF12371">
    <property type="entry name" value="TMEM131_like_N"/>
    <property type="match status" value="1"/>
</dbReference>
<feature type="transmembrane region" description="Helical" evidence="2">
    <location>
        <begin position="723"/>
        <end position="745"/>
    </location>
</feature>
<accession>A0A2K1IBW8</accession>
<dbReference type="RefSeq" id="XP_024366490.1">
    <property type="nucleotide sequence ID" value="XM_024510722.2"/>
</dbReference>
<keyword evidence="2" id="KW-0472">Membrane</keyword>
<feature type="domain" description="DUF7579" evidence="4">
    <location>
        <begin position="538"/>
        <end position="626"/>
    </location>
</feature>
<feature type="compositionally biased region" description="Low complexity" evidence="1">
    <location>
        <begin position="780"/>
        <end position="794"/>
    </location>
</feature>
<dbReference type="GeneID" id="112277896"/>
<evidence type="ECO:0000259" key="4">
    <source>
        <dbReference type="Pfam" id="PF24474"/>
    </source>
</evidence>
<feature type="compositionally biased region" description="Basic and acidic residues" evidence="1">
    <location>
        <begin position="1099"/>
        <end position="1108"/>
    </location>
</feature>